<dbReference type="InterPro" id="IPR013879">
    <property type="entry name" value="DUF1761"/>
</dbReference>
<evidence type="ECO:0000256" key="1">
    <source>
        <dbReference type="SAM" id="Phobius"/>
    </source>
</evidence>
<evidence type="ECO:0008006" key="4">
    <source>
        <dbReference type="Google" id="ProtNLM"/>
    </source>
</evidence>
<reference evidence="2 3" key="1">
    <citation type="submission" date="2015-12" db="EMBL/GenBank/DDBJ databases">
        <authorList>
            <person name="Shamseldin A."/>
            <person name="Moawad H."/>
            <person name="Abd El-Rahim W.M."/>
            <person name="Sadowsky M.J."/>
        </authorList>
    </citation>
    <scope>NUCLEOTIDE SEQUENCE [LARGE SCALE GENOMIC DNA]</scope>
    <source>
        <strain evidence="2 3">Ar51</strain>
    </source>
</reference>
<dbReference type="Proteomes" id="UP000065151">
    <property type="component" value="Chromosome"/>
</dbReference>
<feature type="transmembrane region" description="Helical" evidence="1">
    <location>
        <begin position="12"/>
        <end position="36"/>
    </location>
</feature>
<feature type="transmembrane region" description="Helical" evidence="1">
    <location>
        <begin position="57"/>
        <end position="79"/>
    </location>
</feature>
<gene>
    <name evidence="2" type="ORF">AU252_17520</name>
</gene>
<protein>
    <recommendedName>
        <fullName evidence="4">DUF1761 domain-containing protein</fullName>
    </recommendedName>
</protein>
<sequence>MDWLSHISQINWFAVALAFISSMAIGFVWYMPAVLGKRWMAAIGKTEEDLKNISGGAGIWVPMMVAAALTAVLLAVLISKLGLDNAAAGGGFALVLALVFRAGGHVIHNGFAGRPTAVTLIDSGHDLLAMTLAGAIIGALS</sequence>
<dbReference type="Pfam" id="PF08570">
    <property type="entry name" value="DUF1761"/>
    <property type="match status" value="1"/>
</dbReference>
<name>A0A0U3QE85_9MICC</name>
<accession>A0A0U3QE85</accession>
<keyword evidence="1" id="KW-1133">Transmembrane helix</keyword>
<dbReference type="STRING" id="121292.AU252_17520"/>
<organism evidence="2">
    <name type="scientific">Pseudarthrobacter sulfonivorans</name>
    <dbReference type="NCBI Taxonomy" id="121292"/>
    <lineage>
        <taxon>Bacteria</taxon>
        <taxon>Bacillati</taxon>
        <taxon>Actinomycetota</taxon>
        <taxon>Actinomycetes</taxon>
        <taxon>Micrococcales</taxon>
        <taxon>Micrococcaceae</taxon>
        <taxon>Pseudarthrobacter</taxon>
    </lineage>
</organism>
<proteinExistence type="predicted"/>
<dbReference type="EMBL" id="CP013747">
    <property type="protein sequence ID" value="ALV42733.1"/>
    <property type="molecule type" value="Genomic_DNA"/>
</dbReference>
<evidence type="ECO:0000313" key="2">
    <source>
        <dbReference type="EMBL" id="ALV42733.1"/>
    </source>
</evidence>
<dbReference type="AlphaFoldDB" id="A0A0U3QE85"/>
<feature type="transmembrane region" description="Helical" evidence="1">
    <location>
        <begin position="85"/>
        <end position="104"/>
    </location>
</feature>
<keyword evidence="1" id="KW-0812">Transmembrane</keyword>
<evidence type="ECO:0000313" key="3">
    <source>
        <dbReference type="Proteomes" id="UP000065151"/>
    </source>
</evidence>
<keyword evidence="1" id="KW-0472">Membrane</keyword>
<dbReference type="KEGG" id="psul:AU252_17520"/>
<dbReference type="RefSeq" id="WP_058931814.1">
    <property type="nucleotide sequence ID" value="NZ_CP013747.1"/>
</dbReference>